<sequence length="385" mass="43237">MKKTKRLQDDRIRLQPPSEKLKETKCLELMDNVEDRNMMRDSIPELLALHVLKHPIGSEPKPKEPLDGSHASPLSQQVETHDRNMMRDSIPELLALPKLKHPIGSEPKPKEPLNESPASPLSQQIETQVYSPNLAQHIEKEQLNEAPDAHTQVFSLNVTPQEEEELHLQSTSNDSSNLVASPLRRRSSFDFSFSLSLRFLCQKSSTFSLSDRIQNSKRSPLLPFQIPVGLAIKQKRNRLCVSDNSMGSCVSKCKEDDDSIHNVDFSGGNVHLITTKESWDEKLAEAGRDGKIVIANFSATWCGPCKVVAPFYIELSEKHPSIMFLVVDVDELSDFSSSWDIKATPTFFFLKNGQQIGKLVGANKPELQKKVTSILDSVPENPQRP</sequence>
<dbReference type="InterPro" id="IPR017937">
    <property type="entry name" value="Thioredoxin_CS"/>
</dbReference>
<protein>
    <recommendedName>
        <fullName evidence="2">Thioredoxin domain-containing protein</fullName>
    </recommendedName>
</protein>
<dbReference type="SUPFAM" id="SSF52833">
    <property type="entry name" value="Thioredoxin-like"/>
    <property type="match status" value="1"/>
</dbReference>
<proteinExistence type="predicted"/>
<dbReference type="Pfam" id="PF00085">
    <property type="entry name" value="Thioredoxin"/>
    <property type="match status" value="1"/>
</dbReference>
<feature type="region of interest" description="Disordered" evidence="1">
    <location>
        <begin position="54"/>
        <end position="82"/>
    </location>
</feature>
<dbReference type="PROSITE" id="PS00194">
    <property type="entry name" value="THIOREDOXIN_1"/>
    <property type="match status" value="1"/>
</dbReference>
<dbReference type="PROSITE" id="PS51352">
    <property type="entry name" value="THIOREDOXIN_2"/>
    <property type="match status" value="1"/>
</dbReference>
<evidence type="ECO:0000259" key="2">
    <source>
        <dbReference type="PROSITE" id="PS51352"/>
    </source>
</evidence>
<evidence type="ECO:0000313" key="3">
    <source>
        <dbReference type="EMBL" id="VDC93107.1"/>
    </source>
</evidence>
<dbReference type="InterPro" id="IPR050620">
    <property type="entry name" value="Thioredoxin_H-type-like"/>
</dbReference>
<accession>A0A3P6ANZ8</accession>
<dbReference type="InterPro" id="IPR013766">
    <property type="entry name" value="Thioredoxin_domain"/>
</dbReference>
<dbReference type="FunFam" id="3.40.30.10:FF:000313">
    <property type="entry name" value="Thioredoxin H9"/>
    <property type="match status" value="1"/>
</dbReference>
<reference evidence="3" key="1">
    <citation type="submission" date="2018-11" db="EMBL/GenBank/DDBJ databases">
        <authorList>
            <consortium name="Genoscope - CEA"/>
            <person name="William W."/>
        </authorList>
    </citation>
    <scope>NUCLEOTIDE SEQUENCE</scope>
</reference>
<evidence type="ECO:0000256" key="1">
    <source>
        <dbReference type="SAM" id="MobiDB-lite"/>
    </source>
</evidence>
<feature type="region of interest" description="Disordered" evidence="1">
    <location>
        <begin position="97"/>
        <end position="123"/>
    </location>
</feature>
<dbReference type="Gene3D" id="3.40.30.10">
    <property type="entry name" value="Glutaredoxin"/>
    <property type="match status" value="1"/>
</dbReference>
<gene>
    <name evidence="3" type="ORF">BOLC3T16670H</name>
</gene>
<dbReference type="PANTHER" id="PTHR10438:SF434">
    <property type="entry name" value="THIOREDOXIN H9"/>
    <property type="match status" value="1"/>
</dbReference>
<dbReference type="AlphaFoldDB" id="A0A3P6ANZ8"/>
<dbReference type="InterPro" id="IPR036249">
    <property type="entry name" value="Thioredoxin-like_sf"/>
</dbReference>
<feature type="domain" description="Thioredoxin" evidence="2">
    <location>
        <begin position="264"/>
        <end position="376"/>
    </location>
</feature>
<organism evidence="3">
    <name type="scientific">Brassica oleracea</name>
    <name type="common">Wild cabbage</name>
    <dbReference type="NCBI Taxonomy" id="3712"/>
    <lineage>
        <taxon>Eukaryota</taxon>
        <taxon>Viridiplantae</taxon>
        <taxon>Streptophyta</taxon>
        <taxon>Embryophyta</taxon>
        <taxon>Tracheophyta</taxon>
        <taxon>Spermatophyta</taxon>
        <taxon>Magnoliopsida</taxon>
        <taxon>eudicotyledons</taxon>
        <taxon>Gunneridae</taxon>
        <taxon>Pentapetalae</taxon>
        <taxon>rosids</taxon>
        <taxon>malvids</taxon>
        <taxon>Brassicales</taxon>
        <taxon>Brassicaceae</taxon>
        <taxon>Brassiceae</taxon>
        <taxon>Brassica</taxon>
    </lineage>
</organism>
<dbReference type="CDD" id="cd02947">
    <property type="entry name" value="TRX_family"/>
    <property type="match status" value="1"/>
</dbReference>
<dbReference type="EMBL" id="LR031872">
    <property type="protein sequence ID" value="VDC93107.1"/>
    <property type="molecule type" value="Genomic_DNA"/>
</dbReference>
<dbReference type="PANTHER" id="PTHR10438">
    <property type="entry name" value="THIOREDOXIN"/>
    <property type="match status" value="1"/>
</dbReference>
<name>A0A3P6ANZ8_BRAOL</name>